<keyword evidence="2" id="KW-1185">Reference proteome</keyword>
<reference evidence="1" key="1">
    <citation type="submission" date="2020-11" db="EMBL/GenBank/DDBJ databases">
        <authorList>
            <consortium name="DOE Joint Genome Institute"/>
            <person name="Ahrendt S."/>
            <person name="Riley R."/>
            <person name="Andreopoulos W."/>
            <person name="Labutti K."/>
            <person name="Pangilinan J."/>
            <person name="Ruiz-Duenas F.J."/>
            <person name="Barrasa J.M."/>
            <person name="Sanchez-Garcia M."/>
            <person name="Camarero S."/>
            <person name="Miyauchi S."/>
            <person name="Serrano A."/>
            <person name="Linde D."/>
            <person name="Babiker R."/>
            <person name="Drula E."/>
            <person name="Ayuso-Fernandez I."/>
            <person name="Pacheco R."/>
            <person name="Padilla G."/>
            <person name="Ferreira P."/>
            <person name="Barriuso J."/>
            <person name="Kellner H."/>
            <person name="Castanera R."/>
            <person name="Alfaro M."/>
            <person name="Ramirez L."/>
            <person name="Pisabarro A.G."/>
            <person name="Kuo A."/>
            <person name="Tritt A."/>
            <person name="Lipzen A."/>
            <person name="He G."/>
            <person name="Yan M."/>
            <person name="Ng V."/>
            <person name="Cullen D."/>
            <person name="Martin F."/>
            <person name="Rosso M.-N."/>
            <person name="Henrissat B."/>
            <person name="Hibbett D."/>
            <person name="Martinez A.T."/>
            <person name="Grigoriev I.V."/>
        </authorList>
    </citation>
    <scope>NUCLEOTIDE SEQUENCE</scope>
    <source>
        <strain evidence="1">ATCC 90797</strain>
    </source>
</reference>
<proteinExistence type="predicted"/>
<evidence type="ECO:0000313" key="2">
    <source>
        <dbReference type="Proteomes" id="UP000807025"/>
    </source>
</evidence>
<gene>
    <name evidence="1" type="ORF">BDN71DRAFT_1389907</name>
</gene>
<sequence>MANISISTLSIPDFFPNVEAAIVVLIGKHEFKLQQLGKLIPSVNLKATTMTYALENGTLRATETAPIKDLPDFSSFMCSLGVYFQIIYRYVRTTGNIQAIMDIAIFTQSYSNLLHEYSRYFAYPAILTYHIAHHSCCIREMLRGDYSLWDDEDCTLVGLLHQSNMFQEVKPTSTSRPKALSSTTPSCDISTQTCNQFNDGKCSTTPCKSGHIHKCLTCGSTAHGKVTCTQAPPVA</sequence>
<name>A0A9P5ZZB3_PLEER</name>
<evidence type="ECO:0000313" key="1">
    <source>
        <dbReference type="EMBL" id="KAF9496217.1"/>
    </source>
</evidence>
<comment type="caution">
    <text evidence="1">The sequence shown here is derived from an EMBL/GenBank/DDBJ whole genome shotgun (WGS) entry which is preliminary data.</text>
</comment>
<dbReference type="Proteomes" id="UP000807025">
    <property type="component" value="Unassembled WGS sequence"/>
</dbReference>
<organism evidence="1 2">
    <name type="scientific">Pleurotus eryngii</name>
    <name type="common">Boletus of the steppes</name>
    <dbReference type="NCBI Taxonomy" id="5323"/>
    <lineage>
        <taxon>Eukaryota</taxon>
        <taxon>Fungi</taxon>
        <taxon>Dikarya</taxon>
        <taxon>Basidiomycota</taxon>
        <taxon>Agaricomycotina</taxon>
        <taxon>Agaricomycetes</taxon>
        <taxon>Agaricomycetidae</taxon>
        <taxon>Agaricales</taxon>
        <taxon>Pleurotineae</taxon>
        <taxon>Pleurotaceae</taxon>
        <taxon>Pleurotus</taxon>
    </lineage>
</organism>
<protein>
    <submittedName>
        <fullName evidence="1">Uncharacterized protein</fullName>
    </submittedName>
</protein>
<accession>A0A9P5ZZB3</accession>
<dbReference type="EMBL" id="MU154554">
    <property type="protein sequence ID" value="KAF9496217.1"/>
    <property type="molecule type" value="Genomic_DNA"/>
</dbReference>
<dbReference type="OrthoDB" id="3051534at2759"/>
<dbReference type="AlphaFoldDB" id="A0A9P5ZZB3"/>